<name>D9PKC8_9ZZZZ</name>
<evidence type="ECO:0000313" key="1">
    <source>
        <dbReference type="EMBL" id="EFK95984.1"/>
    </source>
</evidence>
<dbReference type="SUPFAM" id="SSF53756">
    <property type="entry name" value="UDP-Glycosyltransferase/glycogen phosphorylase"/>
    <property type="match status" value="1"/>
</dbReference>
<reference evidence="1" key="1">
    <citation type="submission" date="2010-07" db="EMBL/GenBank/DDBJ databases">
        <authorList>
            <consortium name="CONSOLIDER consortium CSD2007-00005"/>
            <person name="Guazzaroni M.-E."/>
            <person name="Richter M."/>
            <person name="Garcia-Salamanca A."/>
            <person name="Yarza P."/>
            <person name="Ferrer M."/>
        </authorList>
    </citation>
    <scope>NUCLEOTIDE SEQUENCE</scope>
</reference>
<keyword evidence="1" id="KW-0808">Transferase</keyword>
<organism evidence="1">
    <name type="scientific">sediment metagenome</name>
    <dbReference type="NCBI Taxonomy" id="749907"/>
    <lineage>
        <taxon>unclassified sequences</taxon>
        <taxon>metagenomes</taxon>
        <taxon>ecological metagenomes</taxon>
    </lineage>
</organism>
<dbReference type="AlphaFoldDB" id="D9PKC8"/>
<dbReference type="EMBL" id="ADZX01000597">
    <property type="protein sequence ID" value="EFK95984.1"/>
    <property type="molecule type" value="Genomic_DNA"/>
</dbReference>
<gene>
    <name evidence="1" type="ORF">LDC_1993</name>
</gene>
<reference evidence="1" key="2">
    <citation type="journal article" date="2011" name="Microb. Ecol.">
        <title>Taxonomic and Functional Metagenomic Profiling of the Microbial Community in the Anoxic Sediment of a Sub-saline Shallow Lake (Laguna de Carrizo, Central Spain).</title>
        <authorList>
            <person name="Ferrer M."/>
            <person name="Guazzaroni M.E."/>
            <person name="Richter M."/>
            <person name="Garcia-Salamanca A."/>
            <person name="Yarza P."/>
            <person name="Suarez-Suarez A."/>
            <person name="Solano J."/>
            <person name="Alcaide M."/>
            <person name="van Dillewijn P."/>
            <person name="Molina-Henares M.A."/>
            <person name="Lopez-Cortes N."/>
            <person name="Al-Ramahi Y."/>
            <person name="Guerrero C."/>
            <person name="Acosta A."/>
            <person name="de Eugenio L.I."/>
            <person name="Martinez V."/>
            <person name="Marques S."/>
            <person name="Rojo F."/>
            <person name="Santero E."/>
            <person name="Genilloud O."/>
            <person name="Perez-Perez J."/>
            <person name="Rossello-Mora R."/>
            <person name="Ramos J.L."/>
        </authorList>
    </citation>
    <scope>NUCLEOTIDE SEQUENCE</scope>
</reference>
<protein>
    <submittedName>
        <fullName evidence="1">Glycosyl transferase, group 1</fullName>
    </submittedName>
</protein>
<sequence length="74" mass="8849">MKPLIKKLFLNIRIWDVMASVRSDLSIANSLNTQNRIRKYYKKDSIVLYPPVETERFAKKIENNLVYNNPFFIE</sequence>
<accession>D9PKC8</accession>
<dbReference type="GO" id="GO:0016740">
    <property type="term" value="F:transferase activity"/>
    <property type="evidence" value="ECO:0007669"/>
    <property type="project" value="UniProtKB-KW"/>
</dbReference>
<proteinExistence type="predicted"/>
<comment type="caution">
    <text evidence="1">The sequence shown here is derived from an EMBL/GenBank/DDBJ whole genome shotgun (WGS) entry which is preliminary data.</text>
</comment>